<dbReference type="PANTHER" id="PTHR46020">
    <property type="entry name" value="OSJNBB0059K02.9 PROTEIN"/>
    <property type="match status" value="1"/>
</dbReference>
<keyword evidence="3" id="KW-0442">Lipid degradation</keyword>
<evidence type="ECO:0000256" key="1">
    <source>
        <dbReference type="ARBA" id="ARBA00008668"/>
    </source>
</evidence>
<dbReference type="GO" id="GO:0016788">
    <property type="term" value="F:hydrolase activity, acting on ester bonds"/>
    <property type="evidence" value="ECO:0007669"/>
    <property type="project" value="InterPro"/>
</dbReference>
<dbReference type="GO" id="GO:0016042">
    <property type="term" value="P:lipid catabolic process"/>
    <property type="evidence" value="ECO:0007669"/>
    <property type="project" value="UniProtKB-KW"/>
</dbReference>
<dbReference type="EMBL" id="MNCJ02000324">
    <property type="protein sequence ID" value="KAF5790758.1"/>
    <property type="molecule type" value="Genomic_DNA"/>
</dbReference>
<evidence type="ECO:0000256" key="2">
    <source>
        <dbReference type="ARBA" id="ARBA00022801"/>
    </source>
</evidence>
<dbReference type="EC" id="2.3.1.98" evidence="5"/>
<protein>
    <submittedName>
        <fullName evidence="5">Chlorogenate--glucarate O-hydroxycinnamoyltransferase</fullName>
        <ecNumber evidence="5">2.3.1.98</ecNumber>
    </submittedName>
    <submittedName>
        <fullName evidence="6">Putative SGNH hydrolase-type esterase domain-containing protein</fullName>
    </submittedName>
</protein>
<dbReference type="GO" id="GO:0047204">
    <property type="term" value="F:chlorogenate-glucarate O-hydroxycinnamoyltransferase activity"/>
    <property type="evidence" value="ECO:0007669"/>
    <property type="project" value="UniProtKB-EC"/>
</dbReference>
<dbReference type="InterPro" id="IPR036514">
    <property type="entry name" value="SGNH_hydro_sf"/>
</dbReference>
<dbReference type="AlphaFoldDB" id="A0A251TV74"/>
<reference evidence="5" key="3">
    <citation type="submission" date="2020-06" db="EMBL/GenBank/DDBJ databases">
        <title>Helianthus annuus Genome sequencing and assembly Release 2.</title>
        <authorList>
            <person name="Gouzy J."/>
            <person name="Langlade N."/>
            <person name="Munos S."/>
        </authorList>
    </citation>
    <scope>NUCLEOTIDE SEQUENCE</scope>
    <source>
        <tissue evidence="5">Leaves</tissue>
    </source>
</reference>
<comment type="similarity">
    <text evidence="1">Belongs to the 'GDSL' lipolytic enzyme family.</text>
</comment>
<keyword evidence="7" id="KW-1185">Reference proteome</keyword>
<keyword evidence="4" id="KW-0443">Lipid metabolism</keyword>
<evidence type="ECO:0000313" key="6">
    <source>
        <dbReference type="EMBL" id="OTG15027.1"/>
    </source>
</evidence>
<dbReference type="STRING" id="4232.A0A251TV74"/>
<evidence type="ECO:0000256" key="3">
    <source>
        <dbReference type="ARBA" id="ARBA00022963"/>
    </source>
</evidence>
<gene>
    <name evidence="6" type="ORF">HannXRQ_Chr09g0255881</name>
    <name evidence="5" type="ORF">HanXRQr2_Chr09g0386921</name>
</gene>
<evidence type="ECO:0000313" key="5">
    <source>
        <dbReference type="EMBL" id="KAF5790758.1"/>
    </source>
</evidence>
<reference evidence="6" key="2">
    <citation type="submission" date="2017-02" db="EMBL/GenBank/DDBJ databases">
        <title>Sunflower complete genome.</title>
        <authorList>
            <person name="Langlade N."/>
            <person name="Munos S."/>
        </authorList>
    </citation>
    <scope>NUCLEOTIDE SEQUENCE [LARGE SCALE GENOMIC DNA]</scope>
    <source>
        <tissue evidence="6">Leaves</tissue>
    </source>
</reference>
<dbReference type="PANTHER" id="PTHR46020:SF32">
    <property type="entry name" value="GDSL ESTERASE_LIPASE"/>
    <property type="match status" value="1"/>
</dbReference>
<keyword evidence="2 6" id="KW-0378">Hydrolase</keyword>
<dbReference type="Gramene" id="mRNA:HanXRQr2_Chr09g0386921">
    <property type="protein sequence ID" value="mRNA:HanXRQr2_Chr09g0386921"/>
    <property type="gene ID" value="HanXRQr2_Chr09g0386921"/>
</dbReference>
<organism evidence="6 7">
    <name type="scientific">Helianthus annuus</name>
    <name type="common">Common sunflower</name>
    <dbReference type="NCBI Taxonomy" id="4232"/>
    <lineage>
        <taxon>Eukaryota</taxon>
        <taxon>Viridiplantae</taxon>
        <taxon>Streptophyta</taxon>
        <taxon>Embryophyta</taxon>
        <taxon>Tracheophyta</taxon>
        <taxon>Spermatophyta</taxon>
        <taxon>Magnoliopsida</taxon>
        <taxon>eudicotyledons</taxon>
        <taxon>Gunneridae</taxon>
        <taxon>Pentapetalae</taxon>
        <taxon>asterids</taxon>
        <taxon>campanulids</taxon>
        <taxon>Asterales</taxon>
        <taxon>Asteraceae</taxon>
        <taxon>Asteroideae</taxon>
        <taxon>Heliantheae alliance</taxon>
        <taxon>Heliantheae</taxon>
        <taxon>Helianthus</taxon>
    </lineage>
</organism>
<dbReference type="OMA" id="HAGWETV"/>
<dbReference type="Gene3D" id="3.40.50.1110">
    <property type="entry name" value="SGNH hydrolase"/>
    <property type="match status" value="1"/>
</dbReference>
<keyword evidence="5" id="KW-0012">Acyltransferase</keyword>
<sequence length="209" mass="23116">MTTQIGFLQGLIKERVYITRDLKASLTLVAVSGDDYGTYTSTSGSEQGLPPFISRVVNQMAQVLKLIHDTGVRRVLVTSLQPVGCLPRETVFSSYKQCNESRNTAASFHNQLLQQAVTTLNNNTKDSSFLILDIFSAFNTALKSKKDFRGIILDHSHLCLSSTFRCSNAQTVLASLAYVMSKKPNPLSCICIPLFLVAYTCKLVYFLSN</sequence>
<dbReference type="InterPro" id="IPR001087">
    <property type="entry name" value="GDSL"/>
</dbReference>
<reference evidence="5 7" key="1">
    <citation type="journal article" date="2017" name="Nature">
        <title>The sunflower genome provides insights into oil metabolism, flowering and Asterid evolution.</title>
        <authorList>
            <person name="Badouin H."/>
            <person name="Gouzy J."/>
            <person name="Grassa C.J."/>
            <person name="Murat F."/>
            <person name="Staton S.E."/>
            <person name="Cottret L."/>
            <person name="Lelandais-Briere C."/>
            <person name="Owens G.L."/>
            <person name="Carrere S."/>
            <person name="Mayjonade B."/>
            <person name="Legrand L."/>
            <person name="Gill N."/>
            <person name="Kane N.C."/>
            <person name="Bowers J.E."/>
            <person name="Hubner S."/>
            <person name="Bellec A."/>
            <person name="Berard A."/>
            <person name="Berges H."/>
            <person name="Blanchet N."/>
            <person name="Boniface M.C."/>
            <person name="Brunel D."/>
            <person name="Catrice O."/>
            <person name="Chaidir N."/>
            <person name="Claudel C."/>
            <person name="Donnadieu C."/>
            <person name="Faraut T."/>
            <person name="Fievet G."/>
            <person name="Helmstetter N."/>
            <person name="King M."/>
            <person name="Knapp S.J."/>
            <person name="Lai Z."/>
            <person name="Le Paslier M.C."/>
            <person name="Lippi Y."/>
            <person name="Lorenzon L."/>
            <person name="Mandel J.R."/>
            <person name="Marage G."/>
            <person name="Marchand G."/>
            <person name="Marquand E."/>
            <person name="Bret-Mestries E."/>
            <person name="Morien E."/>
            <person name="Nambeesan S."/>
            <person name="Nguyen T."/>
            <person name="Pegot-Espagnet P."/>
            <person name="Pouilly N."/>
            <person name="Raftis F."/>
            <person name="Sallet E."/>
            <person name="Schiex T."/>
            <person name="Thomas J."/>
            <person name="Vandecasteele C."/>
            <person name="Vares D."/>
            <person name="Vear F."/>
            <person name="Vautrin S."/>
            <person name="Crespi M."/>
            <person name="Mangin B."/>
            <person name="Burke J.M."/>
            <person name="Salse J."/>
            <person name="Munos S."/>
            <person name="Vincourt P."/>
            <person name="Rieseberg L.H."/>
            <person name="Langlade N.B."/>
        </authorList>
    </citation>
    <scope>NUCLEOTIDE SEQUENCE [LARGE SCALE GENOMIC DNA]</scope>
    <source>
        <strain evidence="7">cv. SF193</strain>
        <tissue evidence="5">Leaves</tissue>
    </source>
</reference>
<evidence type="ECO:0000256" key="4">
    <source>
        <dbReference type="ARBA" id="ARBA00023098"/>
    </source>
</evidence>
<evidence type="ECO:0000313" key="7">
    <source>
        <dbReference type="Proteomes" id="UP000215914"/>
    </source>
</evidence>
<dbReference type="Proteomes" id="UP000215914">
    <property type="component" value="Chromosome 9"/>
</dbReference>
<dbReference type="InParanoid" id="A0A251TV74"/>
<keyword evidence="5" id="KW-0808">Transferase</keyword>
<name>A0A251TV74_HELAN</name>
<accession>A0A251TV74</accession>
<proteinExistence type="inferred from homology"/>
<dbReference type="EMBL" id="CM007898">
    <property type="protein sequence ID" value="OTG15027.1"/>
    <property type="molecule type" value="Genomic_DNA"/>
</dbReference>
<dbReference type="Pfam" id="PF00657">
    <property type="entry name" value="Lipase_GDSL"/>
    <property type="match status" value="1"/>
</dbReference>